<protein>
    <submittedName>
        <fullName evidence="2">Uncharacterized protein</fullName>
    </submittedName>
</protein>
<dbReference type="OrthoDB" id="3800698at2759"/>
<name>A0A6A6UZ01_9PLEO</name>
<accession>A0A6A6UZ01</accession>
<evidence type="ECO:0000313" key="2">
    <source>
        <dbReference type="EMBL" id="KAF2742321.1"/>
    </source>
</evidence>
<feature type="compositionally biased region" description="Basic residues" evidence="1">
    <location>
        <begin position="240"/>
        <end position="251"/>
    </location>
</feature>
<evidence type="ECO:0000313" key="3">
    <source>
        <dbReference type="Proteomes" id="UP000799440"/>
    </source>
</evidence>
<dbReference type="AlphaFoldDB" id="A0A6A6UZ01"/>
<gene>
    <name evidence="2" type="ORF">M011DRAFT_462558</name>
</gene>
<reference evidence="2" key="1">
    <citation type="journal article" date="2020" name="Stud. Mycol.">
        <title>101 Dothideomycetes genomes: a test case for predicting lifestyles and emergence of pathogens.</title>
        <authorList>
            <person name="Haridas S."/>
            <person name="Albert R."/>
            <person name="Binder M."/>
            <person name="Bloem J."/>
            <person name="Labutti K."/>
            <person name="Salamov A."/>
            <person name="Andreopoulos B."/>
            <person name="Baker S."/>
            <person name="Barry K."/>
            <person name="Bills G."/>
            <person name="Bluhm B."/>
            <person name="Cannon C."/>
            <person name="Castanera R."/>
            <person name="Culley D."/>
            <person name="Daum C."/>
            <person name="Ezra D."/>
            <person name="Gonzalez J."/>
            <person name="Henrissat B."/>
            <person name="Kuo A."/>
            <person name="Liang C."/>
            <person name="Lipzen A."/>
            <person name="Lutzoni F."/>
            <person name="Magnuson J."/>
            <person name="Mondo S."/>
            <person name="Nolan M."/>
            <person name="Ohm R."/>
            <person name="Pangilinan J."/>
            <person name="Park H.-J."/>
            <person name="Ramirez L."/>
            <person name="Alfaro M."/>
            <person name="Sun H."/>
            <person name="Tritt A."/>
            <person name="Yoshinaga Y."/>
            <person name="Zwiers L.-H."/>
            <person name="Turgeon B."/>
            <person name="Goodwin S."/>
            <person name="Spatafora J."/>
            <person name="Crous P."/>
            <person name="Grigoriev I."/>
        </authorList>
    </citation>
    <scope>NUCLEOTIDE SEQUENCE</scope>
    <source>
        <strain evidence="2">CBS 119925</strain>
    </source>
</reference>
<feature type="compositionally biased region" description="Acidic residues" evidence="1">
    <location>
        <begin position="136"/>
        <end position="147"/>
    </location>
</feature>
<feature type="compositionally biased region" description="Basic residues" evidence="1">
    <location>
        <begin position="266"/>
        <end position="281"/>
    </location>
</feature>
<sequence length="617" mass="68488">MARRPEDTPNQRTSDWLSGVIDSNEHVDAYAGAPRTYTFGTWEEARLHGGPYFDMYGRFHDHYDPEDEPDQEFLRRRHASLSPWRAVAPTHTEADHESEQGVPMLDPETYDVGMIEDSSSHVSDGALEPEGRENEDGLDFPSSEEQDAFAAACQSSDSDYEPSISPAPRETGGKAGAPPVTTVTTQRSQASERWSPAPPTSPESGSIRSSPSPTEHTNLPPEQDSSIEDGGSPLMVVQSLHRHSTPNRKRLLGCSSDECDSDAAHTKSRRTVRKPPPKRTKSSVEQHDLDISPEETSCSKPLPARGSASMVSGAPEFISESNKRSTSFRLRGQLTSLLDSDSDSSLTDIEPSPPLLQANIHSPATSSHFSGLKQELSGVNITILGGLRMTVEELLTFFPLHHVWAEYANRLYFNGWPASALIRFVYRSRGITSGRPLIRRTVSQRLQDGFALCSPGIAFQEGRYLEFFPNNLPPFTDHTYGKWAKQITWFQVADEELIGDWFLEDCANGVTILPTGQAKGAFTWALELAREHGDVVLLSEVEQYVQRHNLESRVVPSGPNADQESYEENEEALWEYAKKHGVGRDREWRTTLGRQGRRVLGLGLAKSSLVTGYWTPV</sequence>
<feature type="compositionally biased region" description="Low complexity" evidence="1">
    <location>
        <begin position="202"/>
        <end position="213"/>
    </location>
</feature>
<feature type="region of interest" description="Disordered" evidence="1">
    <location>
        <begin position="119"/>
        <end position="324"/>
    </location>
</feature>
<proteinExistence type="predicted"/>
<organism evidence="2 3">
    <name type="scientific">Sporormia fimetaria CBS 119925</name>
    <dbReference type="NCBI Taxonomy" id="1340428"/>
    <lineage>
        <taxon>Eukaryota</taxon>
        <taxon>Fungi</taxon>
        <taxon>Dikarya</taxon>
        <taxon>Ascomycota</taxon>
        <taxon>Pezizomycotina</taxon>
        <taxon>Dothideomycetes</taxon>
        <taxon>Pleosporomycetidae</taxon>
        <taxon>Pleosporales</taxon>
        <taxon>Sporormiaceae</taxon>
        <taxon>Sporormia</taxon>
    </lineage>
</organism>
<keyword evidence="3" id="KW-1185">Reference proteome</keyword>
<dbReference type="EMBL" id="MU006611">
    <property type="protein sequence ID" value="KAF2742321.1"/>
    <property type="molecule type" value="Genomic_DNA"/>
</dbReference>
<feature type="compositionally biased region" description="Polar residues" evidence="1">
    <location>
        <begin position="181"/>
        <end position="192"/>
    </location>
</feature>
<evidence type="ECO:0000256" key="1">
    <source>
        <dbReference type="SAM" id="MobiDB-lite"/>
    </source>
</evidence>
<dbReference type="Proteomes" id="UP000799440">
    <property type="component" value="Unassembled WGS sequence"/>
</dbReference>